<dbReference type="GO" id="GO:0005886">
    <property type="term" value="C:plasma membrane"/>
    <property type="evidence" value="ECO:0007669"/>
    <property type="project" value="UniProtKB-SubCell"/>
</dbReference>
<feature type="domain" description="ABC transmembrane type-1" evidence="13">
    <location>
        <begin position="15"/>
        <end position="294"/>
    </location>
</feature>
<dbReference type="GO" id="GO:0005524">
    <property type="term" value="F:ATP binding"/>
    <property type="evidence" value="ECO:0007669"/>
    <property type="project" value="UniProtKB-KW"/>
</dbReference>
<dbReference type="InterPro" id="IPR011527">
    <property type="entry name" value="ABC1_TM_dom"/>
</dbReference>
<organism evidence="14 15">
    <name type="scientific">Kitasatospora albolonga</name>
    <dbReference type="NCBI Taxonomy" id="68173"/>
    <lineage>
        <taxon>Bacteria</taxon>
        <taxon>Bacillati</taxon>
        <taxon>Actinomycetota</taxon>
        <taxon>Actinomycetes</taxon>
        <taxon>Kitasatosporales</taxon>
        <taxon>Streptomycetaceae</taxon>
        <taxon>Kitasatospora</taxon>
    </lineage>
</organism>
<comment type="subcellular location">
    <subcellularLocation>
        <location evidence="1">Cell inner membrane</location>
        <topology evidence="1">Multi-pass membrane protein</topology>
    </subcellularLocation>
</comment>
<evidence type="ECO:0000256" key="1">
    <source>
        <dbReference type="ARBA" id="ARBA00004429"/>
    </source>
</evidence>
<dbReference type="PROSITE" id="PS00211">
    <property type="entry name" value="ABC_TRANSPORTER_1"/>
    <property type="match status" value="1"/>
</dbReference>
<dbReference type="CDD" id="cd18551">
    <property type="entry name" value="ABC_6TM_LmrA_like"/>
    <property type="match status" value="1"/>
</dbReference>
<dbReference type="EMBL" id="CP020563">
    <property type="protein sequence ID" value="ARF74360.1"/>
    <property type="molecule type" value="Genomic_DNA"/>
</dbReference>
<gene>
    <name evidence="14" type="ORF">B7C62_20575</name>
</gene>
<evidence type="ECO:0000256" key="7">
    <source>
        <dbReference type="ARBA" id="ARBA00022840"/>
    </source>
</evidence>
<feature type="transmembrane region" description="Helical" evidence="11">
    <location>
        <begin position="230"/>
        <end position="255"/>
    </location>
</feature>
<feature type="domain" description="ABC transporter" evidence="12">
    <location>
        <begin position="327"/>
        <end position="563"/>
    </location>
</feature>
<dbReference type="InterPro" id="IPR017871">
    <property type="entry name" value="ABC_transporter-like_CS"/>
</dbReference>
<evidence type="ECO:0000259" key="13">
    <source>
        <dbReference type="PROSITE" id="PS50929"/>
    </source>
</evidence>
<dbReference type="AlphaFoldDB" id="A0ABC8BX77"/>
<evidence type="ECO:0000256" key="5">
    <source>
        <dbReference type="ARBA" id="ARBA00022692"/>
    </source>
</evidence>
<evidence type="ECO:0000256" key="9">
    <source>
        <dbReference type="ARBA" id="ARBA00023136"/>
    </source>
</evidence>
<evidence type="ECO:0000256" key="8">
    <source>
        <dbReference type="ARBA" id="ARBA00022989"/>
    </source>
</evidence>
<dbReference type="KEGG" id="kab:B7C62_20575"/>
<dbReference type="RefSeq" id="WP_084748282.1">
    <property type="nucleotide sequence ID" value="NZ_CP020563.1"/>
</dbReference>
<dbReference type="PANTHER" id="PTHR43394:SF1">
    <property type="entry name" value="ATP-BINDING CASSETTE SUB-FAMILY B MEMBER 10, MITOCHONDRIAL"/>
    <property type="match status" value="1"/>
</dbReference>
<dbReference type="InterPro" id="IPR039421">
    <property type="entry name" value="Type_1_exporter"/>
</dbReference>
<keyword evidence="4" id="KW-0997">Cell inner membrane</keyword>
<sequence length="572" mass="60405">MNVWETAKAHRPLLIAGITLGLLGAVASLAQPLLIGELIGAVAKDSPLFWPIASIVALFCADAVLAAAHAYAIGRAGENIVFDMRRTLVGRLLRADMAAFGRLDHGDVFTRVVTDTSIARVSLSQSLAQIVTSGFMVVGGIAAMAWIDWPLLLLSLGCLGAASVVSLLLARRVRQASLVNREDTSSFGSGVQRVMGGMSTVKTSRAEAREDARITALAGRARRSGIRVSAISAMLTPAMNVGTQVCLAAVVGWGMSRVATGAMELSALTAFVMYLFYLVAPLVMLFLAIGEFQQGRAAIDRVTELSHLEQEEAVAPPPAELLPGPAVRFDGVTFGYAPPPAAPVVEDVSFSVPPHGLTAIVGPSGAGKTTLFQLLERLHRPGEGSVHLRGVDIATMPLDQVRGLIGYVEQESALIRGTVRENLTYADPDADDGAIAHVVRLAGLTDVLAGLPQGLDTPLGERGAGLSGGQRQRLAIARTLLQRPQVILLDEATAHLDSEAEAALRDTIATVSQECAVIAIAHRLSTVVDADRIIVLEAGRVRATGTHHELLDSDELYRRIASRQLLTEGAAR</sequence>
<protein>
    <submittedName>
        <fullName evidence="14">ABC transporter ATP-binding protein</fullName>
    </submittedName>
</protein>
<feature type="transmembrane region" description="Helical" evidence="11">
    <location>
        <begin position="153"/>
        <end position="170"/>
    </location>
</feature>
<proteinExistence type="inferred from homology"/>
<evidence type="ECO:0000256" key="6">
    <source>
        <dbReference type="ARBA" id="ARBA00022741"/>
    </source>
</evidence>
<keyword evidence="8 11" id="KW-1133">Transmembrane helix</keyword>
<dbReference type="FunFam" id="3.40.50.300:FF:000221">
    <property type="entry name" value="Multidrug ABC transporter ATP-binding protein"/>
    <property type="match status" value="1"/>
</dbReference>
<feature type="transmembrane region" description="Helical" evidence="11">
    <location>
        <begin position="127"/>
        <end position="147"/>
    </location>
</feature>
<keyword evidence="9 11" id="KW-0472">Membrane</keyword>
<evidence type="ECO:0000256" key="3">
    <source>
        <dbReference type="ARBA" id="ARBA00022475"/>
    </source>
</evidence>
<keyword evidence="5 11" id="KW-0812">Transmembrane</keyword>
<dbReference type="SMART" id="SM00382">
    <property type="entry name" value="AAA"/>
    <property type="match status" value="1"/>
</dbReference>
<feature type="transmembrane region" description="Helical" evidence="11">
    <location>
        <begin position="267"/>
        <end position="289"/>
    </location>
</feature>
<keyword evidence="2" id="KW-0813">Transport</keyword>
<dbReference type="SUPFAM" id="SSF52540">
    <property type="entry name" value="P-loop containing nucleoside triphosphate hydrolases"/>
    <property type="match status" value="1"/>
</dbReference>
<evidence type="ECO:0000256" key="4">
    <source>
        <dbReference type="ARBA" id="ARBA00022519"/>
    </source>
</evidence>
<feature type="transmembrane region" description="Helical" evidence="11">
    <location>
        <begin position="48"/>
        <end position="74"/>
    </location>
</feature>
<dbReference type="Proteomes" id="UP000192251">
    <property type="component" value="Chromosome"/>
</dbReference>
<evidence type="ECO:0000313" key="15">
    <source>
        <dbReference type="Proteomes" id="UP000192251"/>
    </source>
</evidence>
<keyword evidence="15" id="KW-1185">Reference proteome</keyword>
<evidence type="ECO:0000256" key="11">
    <source>
        <dbReference type="SAM" id="Phobius"/>
    </source>
</evidence>
<keyword evidence="7 14" id="KW-0067">ATP-binding</keyword>
<name>A0ABC8BX77_9ACTN</name>
<evidence type="ECO:0000256" key="10">
    <source>
        <dbReference type="ARBA" id="ARBA00023455"/>
    </source>
</evidence>
<dbReference type="Pfam" id="PF00005">
    <property type="entry name" value="ABC_tran"/>
    <property type="match status" value="1"/>
</dbReference>
<dbReference type="Pfam" id="PF00664">
    <property type="entry name" value="ABC_membrane"/>
    <property type="match status" value="1"/>
</dbReference>
<evidence type="ECO:0000313" key="14">
    <source>
        <dbReference type="EMBL" id="ARF74360.1"/>
    </source>
</evidence>
<dbReference type="InterPro" id="IPR003439">
    <property type="entry name" value="ABC_transporter-like_ATP-bd"/>
</dbReference>
<comment type="similarity">
    <text evidence="10">Belongs to the ABC transporter superfamily. Siderophore-Fe(3+) uptake transporter (SIUT) (TC 3.A.1.21) family.</text>
</comment>
<dbReference type="SUPFAM" id="SSF90123">
    <property type="entry name" value="ABC transporter transmembrane region"/>
    <property type="match status" value="1"/>
</dbReference>
<dbReference type="InterPro" id="IPR036640">
    <property type="entry name" value="ABC1_TM_sf"/>
</dbReference>
<accession>A0ABC8BX77</accession>
<reference evidence="14 15" key="1">
    <citation type="submission" date="2017-04" db="EMBL/GenBank/DDBJ databases">
        <title>The complete genome sequence of Streptomyces albolongus YIM 101047, the producer of novel bafilomycins and novel odoriferous sesquiterpenoids.</title>
        <authorList>
            <person name="Yin M."/>
            <person name="Jiang Y."/>
        </authorList>
    </citation>
    <scope>NUCLEOTIDE SEQUENCE [LARGE SCALE GENOMIC DNA]</scope>
    <source>
        <strain evidence="14 15">YIM 101047</strain>
    </source>
</reference>
<evidence type="ECO:0000259" key="12">
    <source>
        <dbReference type="PROSITE" id="PS50893"/>
    </source>
</evidence>
<dbReference type="Gene3D" id="1.20.1560.10">
    <property type="entry name" value="ABC transporter type 1, transmembrane domain"/>
    <property type="match status" value="1"/>
</dbReference>
<dbReference type="GO" id="GO:0055085">
    <property type="term" value="P:transmembrane transport"/>
    <property type="evidence" value="ECO:0007669"/>
    <property type="project" value="UniProtKB-ARBA"/>
</dbReference>
<dbReference type="InterPro" id="IPR027417">
    <property type="entry name" value="P-loop_NTPase"/>
</dbReference>
<evidence type="ECO:0000256" key="2">
    <source>
        <dbReference type="ARBA" id="ARBA00022448"/>
    </source>
</evidence>
<dbReference type="InterPro" id="IPR003593">
    <property type="entry name" value="AAA+_ATPase"/>
</dbReference>
<dbReference type="Gene3D" id="3.40.50.300">
    <property type="entry name" value="P-loop containing nucleotide triphosphate hydrolases"/>
    <property type="match status" value="1"/>
</dbReference>
<keyword evidence="6" id="KW-0547">Nucleotide-binding</keyword>
<keyword evidence="3" id="KW-1003">Cell membrane</keyword>
<dbReference type="PANTHER" id="PTHR43394">
    <property type="entry name" value="ATP-DEPENDENT PERMEASE MDL1, MITOCHONDRIAL"/>
    <property type="match status" value="1"/>
</dbReference>
<dbReference type="PROSITE" id="PS50893">
    <property type="entry name" value="ABC_TRANSPORTER_2"/>
    <property type="match status" value="1"/>
</dbReference>
<dbReference type="PROSITE" id="PS50929">
    <property type="entry name" value="ABC_TM1F"/>
    <property type="match status" value="1"/>
</dbReference>